<dbReference type="RefSeq" id="WP_111397588.1">
    <property type="nucleotide sequence ID" value="NZ_QKYU01000007.1"/>
</dbReference>
<keyword evidence="4 5" id="KW-0472">Membrane</keyword>
<dbReference type="GO" id="GO:0016020">
    <property type="term" value="C:membrane"/>
    <property type="evidence" value="ECO:0007669"/>
    <property type="project" value="UniProtKB-SubCell"/>
</dbReference>
<dbReference type="EMBL" id="QKYU01000007">
    <property type="protein sequence ID" value="PZW46983.1"/>
    <property type="molecule type" value="Genomic_DNA"/>
</dbReference>
<dbReference type="Gene3D" id="2.40.50.100">
    <property type="match status" value="2"/>
</dbReference>
<accession>A0A2W7KGN7</accession>
<dbReference type="PANTHER" id="PTHR30386">
    <property type="entry name" value="MEMBRANE FUSION SUBUNIT OF EMRAB-TOLC MULTIDRUG EFFLUX PUMP"/>
    <property type="match status" value="1"/>
</dbReference>
<gene>
    <name evidence="6" type="ORF">C8P66_10720</name>
</gene>
<keyword evidence="2 5" id="KW-0812">Transmembrane</keyword>
<dbReference type="NCBIfam" id="TIGR03794">
    <property type="entry name" value="NHLM_micro_HlyD"/>
    <property type="match status" value="1"/>
</dbReference>
<dbReference type="AlphaFoldDB" id="A0A2W7KGN7"/>
<evidence type="ECO:0000256" key="3">
    <source>
        <dbReference type="ARBA" id="ARBA00022989"/>
    </source>
</evidence>
<dbReference type="InterPro" id="IPR022275">
    <property type="entry name" value="NHPM_bacteriocin_SS_HylD"/>
</dbReference>
<comment type="caution">
    <text evidence="6">The sequence shown here is derived from an EMBL/GenBank/DDBJ whole genome shotgun (WGS) entry which is preliminary data.</text>
</comment>
<evidence type="ECO:0000256" key="1">
    <source>
        <dbReference type="ARBA" id="ARBA00004167"/>
    </source>
</evidence>
<keyword evidence="3 5" id="KW-1133">Transmembrane helix</keyword>
<organism evidence="6 7">
    <name type="scientific">Humitalea rosea</name>
    <dbReference type="NCBI Taxonomy" id="990373"/>
    <lineage>
        <taxon>Bacteria</taxon>
        <taxon>Pseudomonadati</taxon>
        <taxon>Pseudomonadota</taxon>
        <taxon>Alphaproteobacteria</taxon>
        <taxon>Acetobacterales</taxon>
        <taxon>Roseomonadaceae</taxon>
        <taxon>Humitalea</taxon>
    </lineage>
</organism>
<dbReference type="OrthoDB" id="8439633at2"/>
<evidence type="ECO:0000313" key="6">
    <source>
        <dbReference type="EMBL" id="PZW46983.1"/>
    </source>
</evidence>
<protein>
    <submittedName>
        <fullName evidence="6">NHLM bacteriocin system secretion protein</fullName>
    </submittedName>
</protein>
<comment type="subcellular location">
    <subcellularLocation>
        <location evidence="1">Membrane</location>
        <topology evidence="1">Single-pass membrane protein</topology>
    </subcellularLocation>
</comment>
<name>A0A2W7KGN7_9PROT</name>
<dbReference type="SUPFAM" id="SSF111369">
    <property type="entry name" value="HlyD-like secretion proteins"/>
    <property type="match status" value="1"/>
</dbReference>
<evidence type="ECO:0000256" key="4">
    <source>
        <dbReference type="ARBA" id="ARBA00023136"/>
    </source>
</evidence>
<proteinExistence type="predicted"/>
<evidence type="ECO:0000256" key="2">
    <source>
        <dbReference type="ARBA" id="ARBA00022692"/>
    </source>
</evidence>
<dbReference type="Proteomes" id="UP000249688">
    <property type="component" value="Unassembled WGS sequence"/>
</dbReference>
<reference evidence="6 7" key="1">
    <citation type="submission" date="2018-06" db="EMBL/GenBank/DDBJ databases">
        <title>Genomic Encyclopedia of Archaeal and Bacterial Type Strains, Phase II (KMG-II): from individual species to whole genera.</title>
        <authorList>
            <person name="Goeker M."/>
        </authorList>
    </citation>
    <scope>NUCLEOTIDE SEQUENCE [LARGE SCALE GENOMIC DNA]</scope>
    <source>
        <strain evidence="6 7">DSM 24525</strain>
    </source>
</reference>
<dbReference type="PANTHER" id="PTHR30386:SF26">
    <property type="entry name" value="TRANSPORT PROTEIN COMB"/>
    <property type="match status" value="1"/>
</dbReference>
<evidence type="ECO:0000313" key="7">
    <source>
        <dbReference type="Proteomes" id="UP000249688"/>
    </source>
</evidence>
<sequence>MSAPGTTETPLFRAAALEKLASPERLDLAAAVVRPTAWLLLATAFLLVGVAVVGSITIRVPVKVAGEGILLSPEGVREVTTLSTGQVQSLLVRLGQRIEEGQVVARIGQPDLMQELATAQAELRDAQDHLDRTLQFQANVSRATAASRIEQRQNLDESTGLTEQRLALLRTRLRDLEGLEARGLALKAAVMQARGDVSSAIEELARTRYARRQSAVEETNAQTEQERERLTLSLRHATAERHVAELQARLERSQVVVSPFAGVVAELKVNAGETVERGVALMTLLPGGAADTGGGRGAFVPVVATLYISAADGKRVQQGMEVQIVPSTVRREEYGFIVGRVTSVAEVQATPEGMQRSLKNRQLAQTLSAAGAPFELRAELLTDPATPSGYRWSSSQGPDTAITTGTLAHAEVVTRREPLLQLLIPALRMFFSEPPGR</sequence>
<keyword evidence="7" id="KW-1185">Reference proteome</keyword>
<dbReference type="InterPro" id="IPR050739">
    <property type="entry name" value="MFP"/>
</dbReference>
<evidence type="ECO:0000256" key="5">
    <source>
        <dbReference type="SAM" id="Phobius"/>
    </source>
</evidence>
<feature type="transmembrane region" description="Helical" evidence="5">
    <location>
        <begin position="37"/>
        <end position="58"/>
    </location>
</feature>